<proteinExistence type="predicted"/>
<gene>
    <name evidence="2" type="ORF">NPIL_700111</name>
</gene>
<evidence type="ECO:0000313" key="2">
    <source>
        <dbReference type="EMBL" id="GFT08055.1"/>
    </source>
</evidence>
<sequence length="94" mass="10915">MIIQRTGKPRSFTRNQTDPIHHSIQRTIKSSAIQIKFIMIRRLKILIVVNKIIQISINLKSYNYLIDLFHPDPYPVNPDSVYPGVKPDSTSRLD</sequence>
<dbReference type="AlphaFoldDB" id="A0A8X6NCS0"/>
<dbReference type="Proteomes" id="UP000887013">
    <property type="component" value="Unassembled WGS sequence"/>
</dbReference>
<name>A0A8X6NCS0_NEPPI</name>
<organism evidence="2 3">
    <name type="scientific">Nephila pilipes</name>
    <name type="common">Giant wood spider</name>
    <name type="synonym">Nephila maculata</name>
    <dbReference type="NCBI Taxonomy" id="299642"/>
    <lineage>
        <taxon>Eukaryota</taxon>
        <taxon>Metazoa</taxon>
        <taxon>Ecdysozoa</taxon>
        <taxon>Arthropoda</taxon>
        <taxon>Chelicerata</taxon>
        <taxon>Arachnida</taxon>
        <taxon>Araneae</taxon>
        <taxon>Araneomorphae</taxon>
        <taxon>Entelegynae</taxon>
        <taxon>Araneoidea</taxon>
        <taxon>Nephilidae</taxon>
        <taxon>Nephila</taxon>
    </lineage>
</organism>
<reference evidence="2" key="1">
    <citation type="submission" date="2020-08" db="EMBL/GenBank/DDBJ databases">
        <title>Multicomponent nature underlies the extraordinary mechanical properties of spider dragline silk.</title>
        <authorList>
            <person name="Kono N."/>
            <person name="Nakamura H."/>
            <person name="Mori M."/>
            <person name="Yoshida Y."/>
            <person name="Ohtoshi R."/>
            <person name="Malay A.D."/>
            <person name="Moran D.A.P."/>
            <person name="Tomita M."/>
            <person name="Numata K."/>
            <person name="Arakawa K."/>
        </authorList>
    </citation>
    <scope>NUCLEOTIDE SEQUENCE</scope>
</reference>
<accession>A0A8X6NCS0</accession>
<feature type="region of interest" description="Disordered" evidence="1">
    <location>
        <begin position="75"/>
        <end position="94"/>
    </location>
</feature>
<protein>
    <submittedName>
        <fullName evidence="2">Uncharacterized protein</fullName>
    </submittedName>
</protein>
<evidence type="ECO:0000256" key="1">
    <source>
        <dbReference type="SAM" id="MobiDB-lite"/>
    </source>
</evidence>
<dbReference type="EMBL" id="BMAW01008323">
    <property type="protein sequence ID" value="GFT08055.1"/>
    <property type="molecule type" value="Genomic_DNA"/>
</dbReference>
<keyword evidence="3" id="KW-1185">Reference proteome</keyword>
<evidence type="ECO:0000313" key="3">
    <source>
        <dbReference type="Proteomes" id="UP000887013"/>
    </source>
</evidence>
<comment type="caution">
    <text evidence="2">The sequence shown here is derived from an EMBL/GenBank/DDBJ whole genome shotgun (WGS) entry which is preliminary data.</text>
</comment>